<evidence type="ECO:0000313" key="1">
    <source>
        <dbReference type="EMBL" id="GEQ99238.1"/>
    </source>
</evidence>
<name>A0A5A7MW12_9PROT</name>
<dbReference type="AlphaFoldDB" id="A0A5A7MW12"/>
<sequence length="210" mass="23168">MRRSSIAITLLYSTVPFTQAVAQNRTDTAQGVVSDFLGCDPLIIPAERLACYDTVLKQYKLKYGLIDGSPDAIAKADKARPRSFPKASPPGAVPQGYVEEERLGNNSDMQTSNARVRQGDIIRGQTIQRAAEPNDLTLPLETTITDFNSNSIGDFRIRIKEGFVFENTGTSRITDGDFSGKSVTLDKNFLGQWRAKIEGYNQKFNIKPAT</sequence>
<comment type="caution">
    <text evidence="1">The sequence shown here is derived from an EMBL/GenBank/DDBJ whole genome shotgun (WGS) entry which is preliminary data.</text>
</comment>
<dbReference type="RefSeq" id="WP_150001376.1">
    <property type="nucleotide sequence ID" value="NZ_BKCL01000015.1"/>
</dbReference>
<accession>A0A5A7MW12</accession>
<gene>
    <name evidence="1" type="ORF">JCM17844_28750</name>
</gene>
<reference evidence="1 2" key="1">
    <citation type="submission" date="2019-09" db="EMBL/GenBank/DDBJ databases">
        <title>NBRP : Genome information of microbial organism related human and environment.</title>
        <authorList>
            <person name="Hattori M."/>
            <person name="Oshima K."/>
            <person name="Inaba H."/>
            <person name="Suda W."/>
            <person name="Sakamoto M."/>
            <person name="Iino T."/>
            <person name="Kitahara M."/>
            <person name="Oshida Y."/>
            <person name="Iida T."/>
            <person name="Kudo T."/>
            <person name="Itoh T."/>
            <person name="Ohkuma M."/>
        </authorList>
    </citation>
    <scope>NUCLEOTIDE SEQUENCE [LARGE SCALE GENOMIC DNA]</scope>
    <source>
        <strain evidence="1 2">Hi-2</strain>
    </source>
</reference>
<dbReference type="EMBL" id="BKCL01000015">
    <property type="protein sequence ID" value="GEQ99238.1"/>
    <property type="molecule type" value="Genomic_DNA"/>
</dbReference>
<proteinExistence type="predicted"/>
<dbReference type="Proteomes" id="UP000322084">
    <property type="component" value="Unassembled WGS sequence"/>
</dbReference>
<evidence type="ECO:0000313" key="2">
    <source>
        <dbReference type="Proteomes" id="UP000322084"/>
    </source>
</evidence>
<organism evidence="1 2">
    <name type="scientific">Iodidimonas gelatinilytica</name>
    <dbReference type="NCBI Taxonomy" id="1236966"/>
    <lineage>
        <taxon>Bacteria</taxon>
        <taxon>Pseudomonadati</taxon>
        <taxon>Pseudomonadota</taxon>
        <taxon>Alphaproteobacteria</taxon>
        <taxon>Iodidimonadales</taxon>
        <taxon>Iodidimonadaceae</taxon>
        <taxon>Iodidimonas</taxon>
    </lineage>
</organism>
<protein>
    <submittedName>
        <fullName evidence="1">Uncharacterized protein</fullName>
    </submittedName>
</protein>